<dbReference type="InterPro" id="IPR047112">
    <property type="entry name" value="RecG/Mfd"/>
</dbReference>
<dbReference type="InterPro" id="IPR033454">
    <property type="entry name" value="RecG_wedge"/>
</dbReference>
<dbReference type="CDD" id="cd17992">
    <property type="entry name" value="DEXHc_RecG"/>
    <property type="match status" value="1"/>
</dbReference>
<evidence type="ECO:0000256" key="7">
    <source>
        <dbReference type="ARBA" id="ARBA00022840"/>
    </source>
</evidence>
<dbReference type="InterPro" id="IPR014001">
    <property type="entry name" value="Helicase_ATP-bd"/>
</dbReference>
<evidence type="ECO:0000256" key="10">
    <source>
        <dbReference type="ARBA" id="ARBA00023204"/>
    </source>
</evidence>
<evidence type="ECO:0000256" key="11">
    <source>
        <dbReference type="ARBA" id="ARBA00023235"/>
    </source>
</evidence>
<evidence type="ECO:0000256" key="1">
    <source>
        <dbReference type="ARBA" id="ARBA00007504"/>
    </source>
</evidence>
<evidence type="ECO:0000256" key="15">
    <source>
        <dbReference type="RuleBase" id="RU363016"/>
    </source>
</evidence>
<dbReference type="Pfam" id="PF19833">
    <property type="entry name" value="RecG_dom3_C"/>
    <property type="match status" value="1"/>
</dbReference>
<dbReference type="NCBIfam" id="NF008168">
    <property type="entry name" value="PRK10917.2-2"/>
    <property type="match status" value="1"/>
</dbReference>
<comment type="catalytic activity">
    <reaction evidence="12 15">
        <text>Couples ATP hydrolysis with the unwinding of duplex DNA by translocating in the 3'-5' direction.</text>
        <dbReference type="EC" id="5.6.2.4"/>
    </reaction>
</comment>
<dbReference type="GO" id="GO:0016887">
    <property type="term" value="F:ATP hydrolysis activity"/>
    <property type="evidence" value="ECO:0007669"/>
    <property type="project" value="RHEA"/>
</dbReference>
<dbReference type="GO" id="GO:0005524">
    <property type="term" value="F:ATP binding"/>
    <property type="evidence" value="ECO:0007669"/>
    <property type="project" value="UniProtKB-KW"/>
</dbReference>
<dbReference type="GO" id="GO:0006281">
    <property type="term" value="P:DNA repair"/>
    <property type="evidence" value="ECO:0007669"/>
    <property type="project" value="UniProtKB-UniRule"/>
</dbReference>
<dbReference type="Gene3D" id="3.40.50.300">
    <property type="entry name" value="P-loop containing nucleotide triphosphate hydrolases"/>
    <property type="match status" value="2"/>
</dbReference>
<evidence type="ECO:0000313" key="19">
    <source>
        <dbReference type="Proteomes" id="UP000051789"/>
    </source>
</evidence>
<dbReference type="NCBIfam" id="NF008165">
    <property type="entry name" value="PRK10917.1-3"/>
    <property type="match status" value="1"/>
</dbReference>
<keyword evidence="8" id="KW-0238">DNA-binding</keyword>
<feature type="domain" description="Helicase ATP-binding" evidence="16">
    <location>
        <begin position="269"/>
        <end position="430"/>
    </location>
</feature>
<proteinExistence type="inferred from homology"/>
<dbReference type="SUPFAM" id="SSF50249">
    <property type="entry name" value="Nucleic acid-binding proteins"/>
    <property type="match status" value="1"/>
</dbReference>
<dbReference type="InterPro" id="IPR001650">
    <property type="entry name" value="Helicase_C-like"/>
</dbReference>
<keyword evidence="11" id="KW-0413">Isomerase</keyword>
<dbReference type="Proteomes" id="UP000051789">
    <property type="component" value="Unassembled WGS sequence"/>
</dbReference>
<dbReference type="NCBIfam" id="TIGR00643">
    <property type="entry name" value="recG"/>
    <property type="match status" value="1"/>
</dbReference>
<dbReference type="Pfam" id="PF00270">
    <property type="entry name" value="DEAD"/>
    <property type="match status" value="1"/>
</dbReference>
<keyword evidence="9 15" id="KW-0233">DNA recombination</keyword>
<dbReference type="PROSITE" id="PS51192">
    <property type="entry name" value="HELICASE_ATP_BIND_1"/>
    <property type="match status" value="1"/>
</dbReference>
<dbReference type="InterPro" id="IPR027417">
    <property type="entry name" value="P-loop_NTPase"/>
</dbReference>
<evidence type="ECO:0000259" key="16">
    <source>
        <dbReference type="PROSITE" id="PS51192"/>
    </source>
</evidence>
<evidence type="ECO:0000256" key="4">
    <source>
        <dbReference type="ARBA" id="ARBA00022763"/>
    </source>
</evidence>
<keyword evidence="5 15" id="KW-0378">Hydrolase</keyword>
<evidence type="ECO:0000256" key="8">
    <source>
        <dbReference type="ARBA" id="ARBA00023125"/>
    </source>
</evidence>
<dbReference type="GO" id="GO:0043138">
    <property type="term" value="F:3'-5' DNA helicase activity"/>
    <property type="evidence" value="ECO:0007669"/>
    <property type="project" value="UniProtKB-EC"/>
</dbReference>
<dbReference type="EC" id="5.6.2.4" evidence="13 15"/>
<dbReference type="SUPFAM" id="SSF52540">
    <property type="entry name" value="P-loop containing nucleoside triphosphate hydrolases"/>
    <property type="match status" value="2"/>
</dbReference>
<comment type="caution">
    <text evidence="18">The sequence shown here is derived from an EMBL/GenBank/DDBJ whole genome shotgun (WGS) entry which is preliminary data.</text>
</comment>
<organism evidence="18 19">
    <name type="scientific">Lacticaseibacillus thailandensis DSM 22698 = JCM 13996</name>
    <dbReference type="NCBI Taxonomy" id="1423810"/>
    <lineage>
        <taxon>Bacteria</taxon>
        <taxon>Bacillati</taxon>
        <taxon>Bacillota</taxon>
        <taxon>Bacilli</taxon>
        <taxon>Lactobacillales</taxon>
        <taxon>Lactobacillaceae</taxon>
        <taxon>Lacticaseibacillus</taxon>
    </lineage>
</organism>
<dbReference type="SMART" id="SM00487">
    <property type="entry name" value="DEXDc"/>
    <property type="match status" value="1"/>
</dbReference>
<keyword evidence="10 15" id="KW-0234">DNA repair</keyword>
<accession>A0A0R2CA45</accession>
<dbReference type="RefSeq" id="WP_056969053.1">
    <property type="nucleotide sequence ID" value="NZ_AYZK01000001.1"/>
</dbReference>
<reference evidence="18 19" key="1">
    <citation type="journal article" date="2015" name="Genome Announc.">
        <title>Expanding the biotechnology potential of lactobacilli through comparative genomics of 213 strains and associated genera.</title>
        <authorList>
            <person name="Sun Z."/>
            <person name="Harris H.M."/>
            <person name="McCann A."/>
            <person name="Guo C."/>
            <person name="Argimon S."/>
            <person name="Zhang W."/>
            <person name="Yang X."/>
            <person name="Jeffery I.B."/>
            <person name="Cooney J.C."/>
            <person name="Kagawa T.F."/>
            <person name="Liu W."/>
            <person name="Song Y."/>
            <person name="Salvetti E."/>
            <person name="Wrobel A."/>
            <person name="Rasinkangas P."/>
            <person name="Parkhill J."/>
            <person name="Rea M.C."/>
            <person name="O'Sullivan O."/>
            <person name="Ritari J."/>
            <person name="Douillard F.P."/>
            <person name="Paul Ross R."/>
            <person name="Yang R."/>
            <person name="Briner A.E."/>
            <person name="Felis G.E."/>
            <person name="de Vos W.M."/>
            <person name="Barrangou R."/>
            <person name="Klaenhammer T.R."/>
            <person name="Caufield P.W."/>
            <person name="Cui Y."/>
            <person name="Zhang H."/>
            <person name="O'Toole P.W."/>
        </authorList>
    </citation>
    <scope>NUCLEOTIDE SEQUENCE [LARGE SCALE GENOMIC DNA]</scope>
    <source>
        <strain evidence="18 19">DSM 22698</strain>
    </source>
</reference>
<keyword evidence="4 15" id="KW-0227">DNA damage</keyword>
<dbReference type="Pfam" id="PF00271">
    <property type="entry name" value="Helicase_C"/>
    <property type="match status" value="1"/>
</dbReference>
<evidence type="ECO:0000256" key="14">
    <source>
        <dbReference type="ARBA" id="ARBA00048988"/>
    </source>
</evidence>
<evidence type="ECO:0000256" key="5">
    <source>
        <dbReference type="ARBA" id="ARBA00022801"/>
    </source>
</evidence>
<evidence type="ECO:0000256" key="6">
    <source>
        <dbReference type="ARBA" id="ARBA00022806"/>
    </source>
</evidence>
<dbReference type="PANTHER" id="PTHR47964:SF1">
    <property type="entry name" value="ATP-DEPENDENT DNA HELICASE HOMOLOG RECG, CHLOROPLASTIC"/>
    <property type="match status" value="1"/>
</dbReference>
<name>A0A0R2CA45_9LACO</name>
<keyword evidence="7 15" id="KW-0067">ATP-binding</keyword>
<protein>
    <recommendedName>
        <fullName evidence="2 15">ATP-dependent DNA helicase RecG</fullName>
        <ecNumber evidence="13 15">5.6.2.4</ecNumber>
    </recommendedName>
</protein>
<comment type="function">
    <text evidence="15">Plays a critical role in recombination and DNA repair. Helps process Holliday junction intermediates to mature products by catalyzing branch migration. Has replication fork regression activity, unwinds stalled or blocked replication forks to make a HJ that can be resolved. Has a DNA unwinding activity characteristic of a DNA helicase with 3'-5' polarity.</text>
</comment>
<evidence type="ECO:0000256" key="12">
    <source>
        <dbReference type="ARBA" id="ARBA00034617"/>
    </source>
</evidence>
<evidence type="ECO:0000313" key="18">
    <source>
        <dbReference type="EMBL" id="KRM88240.1"/>
    </source>
</evidence>
<dbReference type="GO" id="GO:0003677">
    <property type="term" value="F:DNA binding"/>
    <property type="evidence" value="ECO:0007669"/>
    <property type="project" value="UniProtKB-KW"/>
</dbReference>
<dbReference type="PANTHER" id="PTHR47964">
    <property type="entry name" value="ATP-DEPENDENT DNA HELICASE HOMOLOG RECG, CHLOROPLASTIC"/>
    <property type="match status" value="1"/>
</dbReference>
<dbReference type="InterPro" id="IPR011545">
    <property type="entry name" value="DEAD/DEAH_box_helicase_dom"/>
</dbReference>
<dbReference type="STRING" id="1423810.FD19_GL000531"/>
<dbReference type="InterPro" id="IPR045562">
    <property type="entry name" value="RecG_dom3_C"/>
</dbReference>
<evidence type="ECO:0000256" key="2">
    <source>
        <dbReference type="ARBA" id="ARBA00017846"/>
    </source>
</evidence>
<keyword evidence="19" id="KW-1185">Reference proteome</keyword>
<dbReference type="InterPro" id="IPR004609">
    <property type="entry name" value="ATP-dep_DNA_helicase_RecG"/>
</dbReference>
<dbReference type="InterPro" id="IPR012340">
    <property type="entry name" value="NA-bd_OB-fold"/>
</dbReference>
<comment type="similarity">
    <text evidence="1 15">Belongs to the helicase family. RecG subfamily.</text>
</comment>
<keyword evidence="6 15" id="KW-0347">Helicase</keyword>
<evidence type="ECO:0000256" key="9">
    <source>
        <dbReference type="ARBA" id="ARBA00023172"/>
    </source>
</evidence>
<dbReference type="SMART" id="SM00490">
    <property type="entry name" value="HELICc"/>
    <property type="match status" value="2"/>
</dbReference>
<evidence type="ECO:0000256" key="3">
    <source>
        <dbReference type="ARBA" id="ARBA00022741"/>
    </source>
</evidence>
<dbReference type="Gene3D" id="2.40.50.140">
    <property type="entry name" value="Nucleic acid-binding proteins"/>
    <property type="match status" value="1"/>
</dbReference>
<dbReference type="PATRIC" id="fig|1423810.4.peg.543"/>
<keyword evidence="3 15" id="KW-0547">Nucleotide-binding</keyword>
<gene>
    <name evidence="18" type="ORF">FD19_GL000531</name>
</gene>
<dbReference type="PROSITE" id="PS51194">
    <property type="entry name" value="HELICASE_CTER"/>
    <property type="match status" value="1"/>
</dbReference>
<sequence length="679" mass="74382">MPLSDTVGVLPGVGPKRVAALADLGIVTVGDLLFYFPFRYDDLQERDLATAVDGEKLTVKGTVVTDPVIARFGPHKVRVTIRLQVDRTVILVSFFNQPWLKDRFHRGQEAAIYGKWNAGRNALTAMRLVATQDQDAPSMAAIYPLSQSVHQKFLVSAIKTAFDHYADEIHSVVPEQYRQRLQLLTDRELVRQMHFPANPAEATAARRSAIFREFFLFEAQLQAIKQRDTAQVNGLRIPFDNQRVRAFIRTLPFTLTNAQKRVVNEICADMRSTKHMNRLLQGDVGSGKTIVAAICMYAAVTAHFQAALMVPTEVLAEQHYAKLSRLFAPQHVSVALLTGATSAADRKDILARLRSGALDIVIGTHALIQKGVDFNALGFAIIDEQHRFGVKQREILRAKGLKPDVLSMTATPIPRTLAITAYGEMDVSTIDEMPAGRLPVKTLWLHKQQQPRAVRMVAAAVAAGGQAFVITPLIAESEAVDLKNAEAVYADMQQTFAGKATVALLHGQMKPDEKDTIMRDFASGKTAVLVSTTVIEVGVDVPNATMMLILDADRFGLAQLHQLRGRVGRGDKQATCILVADPKNDTGVSRMETMVATNDGFKVAQRDLELRGQGDIFGAKQSGLPDFRLGDPVGDFNILDTANKVAAAIFAADPDLQAPANVTLATYVHRRLAQAESLN</sequence>
<evidence type="ECO:0000259" key="17">
    <source>
        <dbReference type="PROSITE" id="PS51194"/>
    </source>
</evidence>
<dbReference type="EMBL" id="AYZK01000001">
    <property type="protein sequence ID" value="KRM88240.1"/>
    <property type="molecule type" value="Genomic_DNA"/>
</dbReference>
<comment type="catalytic activity">
    <reaction evidence="14 15">
        <text>ATP + H2O = ADP + phosphate + H(+)</text>
        <dbReference type="Rhea" id="RHEA:13065"/>
        <dbReference type="ChEBI" id="CHEBI:15377"/>
        <dbReference type="ChEBI" id="CHEBI:15378"/>
        <dbReference type="ChEBI" id="CHEBI:30616"/>
        <dbReference type="ChEBI" id="CHEBI:43474"/>
        <dbReference type="ChEBI" id="CHEBI:456216"/>
        <dbReference type="EC" id="5.6.2.4"/>
    </reaction>
</comment>
<dbReference type="Pfam" id="PF17191">
    <property type="entry name" value="RecG_wedge"/>
    <property type="match status" value="1"/>
</dbReference>
<evidence type="ECO:0000256" key="13">
    <source>
        <dbReference type="ARBA" id="ARBA00034808"/>
    </source>
</evidence>
<dbReference type="GO" id="GO:0006310">
    <property type="term" value="P:DNA recombination"/>
    <property type="evidence" value="ECO:0007669"/>
    <property type="project" value="UniProtKB-UniRule"/>
</dbReference>
<feature type="domain" description="Helicase C-terminal" evidence="17">
    <location>
        <begin position="455"/>
        <end position="616"/>
    </location>
</feature>
<dbReference type="CDD" id="cd04488">
    <property type="entry name" value="RecG_wedge_OBF"/>
    <property type="match status" value="1"/>
</dbReference>
<dbReference type="AlphaFoldDB" id="A0A0R2CA45"/>